<evidence type="ECO:0008006" key="4">
    <source>
        <dbReference type="Google" id="ProtNLM"/>
    </source>
</evidence>
<keyword evidence="3" id="KW-1185">Reference proteome</keyword>
<feature type="region of interest" description="Disordered" evidence="1">
    <location>
        <begin position="102"/>
        <end position="141"/>
    </location>
</feature>
<dbReference type="EMBL" id="JALKFT010000012">
    <property type="protein sequence ID" value="MCK9876870.1"/>
    <property type="molecule type" value="Genomic_DNA"/>
</dbReference>
<evidence type="ECO:0000313" key="3">
    <source>
        <dbReference type="Proteomes" id="UP001201873"/>
    </source>
</evidence>
<sequence length="627" mass="67110">MHGAAPSIVAAVDFGTFGSGYAWALTNLAGGYIPSHDINCNDQWPGADSGYPKNRSAILLDGRGETLAWGYEALNRYTDGGERAGGFAVDFKMRLASGDGPGAADPGMAPGVGPGGGLGGRAGSGQGSSPSQAEGGRNETGRSTEHLIAAYLHELYIVARQHIQRAGYGDLPITWYLSVPAIWSDFDRQVMRRTAAAAGFPADAHRLSIVLEPEVAALYCMASEARAGGFGPVGPVGPVGSDGPAQVAGLGAPRHRPGSRFVIVDCGGGTTDLVPLVVRADGTFDQIGVASGDTSGANRITRQFTVSVLAERLGRTTLLRLVEAEPKAVNELMRAWEKARDVFDLAQRTPVRIELSMRLWKALPGSARTRLAAAQNGENEAILLSAARTRALLDTSVDPICDLVDEQLSRISEQAHTRGPGEPDPPTAVYLVGGFANSRYLQHRLAAVVEGRARLFVPPRPENAVLFGAVQYGNNPARIRSRVAARTYGFGLLDAFDSALDPPERLYLNAEGKALCKGRFRVLVRRGEIIPVGSEKTSRVYPREGDQTQMRLSFFASDGDDPRYVDDDRVSQVGFVTIYLPDAGTRRYAARERAIDVRTIFGETVIRVQAIDLATGYQTEAEIEFTA</sequence>
<dbReference type="InterPro" id="IPR043129">
    <property type="entry name" value="ATPase_NBD"/>
</dbReference>
<proteinExistence type="predicted"/>
<gene>
    <name evidence="2" type="ORF">MXD59_13950</name>
</gene>
<comment type="caution">
    <text evidence="2">The sequence shown here is derived from an EMBL/GenBank/DDBJ whole genome shotgun (WGS) entry which is preliminary data.</text>
</comment>
<dbReference type="Gene3D" id="3.30.420.40">
    <property type="match status" value="1"/>
</dbReference>
<evidence type="ECO:0000256" key="1">
    <source>
        <dbReference type="SAM" id="MobiDB-lite"/>
    </source>
</evidence>
<reference evidence="2 3" key="1">
    <citation type="submission" date="2022-04" db="EMBL/GenBank/DDBJ databases">
        <title>Genome diversity in the genus Frankia.</title>
        <authorList>
            <person name="Carlos-Shanley C."/>
            <person name="Hahn D."/>
        </authorList>
    </citation>
    <scope>NUCLEOTIDE SEQUENCE [LARGE SCALE GENOMIC DNA]</scope>
    <source>
        <strain evidence="2 3">Ag45/Mut15</strain>
    </source>
</reference>
<dbReference type="PANTHER" id="PTHR14187:SF5">
    <property type="entry name" value="HEAT SHOCK 70 KDA PROTEIN 12A"/>
    <property type="match status" value="1"/>
</dbReference>
<accession>A0ABT0JZ97</accession>
<evidence type="ECO:0000313" key="2">
    <source>
        <dbReference type="EMBL" id="MCK9876870.1"/>
    </source>
</evidence>
<protein>
    <recommendedName>
        <fullName evidence="4">Hsp70 family protein</fullName>
    </recommendedName>
</protein>
<feature type="compositionally biased region" description="Gly residues" evidence="1">
    <location>
        <begin position="110"/>
        <end position="126"/>
    </location>
</feature>
<dbReference type="PANTHER" id="PTHR14187">
    <property type="entry name" value="ALPHA KINASE/ELONGATION FACTOR 2 KINASE"/>
    <property type="match status" value="1"/>
</dbReference>
<dbReference type="Proteomes" id="UP001201873">
    <property type="component" value="Unassembled WGS sequence"/>
</dbReference>
<organism evidence="2 3">
    <name type="scientific">Frankia umida</name>
    <dbReference type="NCBI Taxonomy" id="573489"/>
    <lineage>
        <taxon>Bacteria</taxon>
        <taxon>Bacillati</taxon>
        <taxon>Actinomycetota</taxon>
        <taxon>Actinomycetes</taxon>
        <taxon>Frankiales</taxon>
        <taxon>Frankiaceae</taxon>
        <taxon>Frankia</taxon>
    </lineage>
</organism>
<dbReference type="SUPFAM" id="SSF53067">
    <property type="entry name" value="Actin-like ATPase domain"/>
    <property type="match status" value="2"/>
</dbReference>
<name>A0ABT0JZ97_9ACTN</name>
<dbReference type="RefSeq" id="WP_248825186.1">
    <property type="nucleotide sequence ID" value="NZ_JALKFT010000012.1"/>
</dbReference>